<feature type="transmembrane region" description="Helical" evidence="1">
    <location>
        <begin position="188"/>
        <end position="208"/>
    </location>
</feature>
<dbReference type="OrthoDB" id="3762789at2759"/>
<feature type="transmembrane region" description="Helical" evidence="1">
    <location>
        <begin position="7"/>
        <end position="30"/>
    </location>
</feature>
<proteinExistence type="predicted"/>
<protein>
    <submittedName>
        <fullName evidence="2">Uncharacterized protein</fullName>
    </submittedName>
</protein>
<keyword evidence="3" id="KW-1185">Reference proteome</keyword>
<dbReference type="AlphaFoldDB" id="A0A9W9CJS1"/>
<feature type="transmembrane region" description="Helical" evidence="1">
    <location>
        <begin position="77"/>
        <end position="99"/>
    </location>
</feature>
<evidence type="ECO:0000313" key="2">
    <source>
        <dbReference type="EMBL" id="KAJ4366388.1"/>
    </source>
</evidence>
<accession>A0A9W9CJS1</accession>
<dbReference type="Proteomes" id="UP001140560">
    <property type="component" value="Unassembled WGS sequence"/>
</dbReference>
<evidence type="ECO:0000313" key="3">
    <source>
        <dbReference type="Proteomes" id="UP001140560"/>
    </source>
</evidence>
<organism evidence="2 3">
    <name type="scientific">Neocucurbitaria cava</name>
    <dbReference type="NCBI Taxonomy" id="798079"/>
    <lineage>
        <taxon>Eukaryota</taxon>
        <taxon>Fungi</taxon>
        <taxon>Dikarya</taxon>
        <taxon>Ascomycota</taxon>
        <taxon>Pezizomycotina</taxon>
        <taxon>Dothideomycetes</taxon>
        <taxon>Pleosporomycetidae</taxon>
        <taxon>Pleosporales</taxon>
        <taxon>Pleosporineae</taxon>
        <taxon>Cucurbitariaceae</taxon>
        <taxon>Neocucurbitaria</taxon>
    </lineage>
</organism>
<name>A0A9W9CJS1_9PLEO</name>
<keyword evidence="1" id="KW-1133">Transmembrane helix</keyword>
<comment type="caution">
    <text evidence="2">The sequence shown here is derived from an EMBL/GenBank/DDBJ whole genome shotgun (WGS) entry which is preliminary data.</text>
</comment>
<keyword evidence="1" id="KW-0472">Membrane</keyword>
<gene>
    <name evidence="2" type="ORF">N0V83_008024</name>
</gene>
<reference evidence="2" key="1">
    <citation type="submission" date="2022-10" db="EMBL/GenBank/DDBJ databases">
        <title>Tapping the CABI collections for fungal endophytes: first genome assemblies for Collariella, Neodidymelliopsis, Ascochyta clinopodiicola, Didymella pomorum, Didymosphaeria variabile, Neocosmospora piperis and Neocucurbitaria cava.</title>
        <authorList>
            <person name="Hill R."/>
        </authorList>
    </citation>
    <scope>NUCLEOTIDE SEQUENCE</scope>
    <source>
        <strain evidence="2">IMI 356814</strain>
    </source>
</reference>
<sequence length="234" mass="26197">MELTALTLINVQTLLISISVVALSIVNFYFTGHALQTFGKYFPPGSYDWQNPGQPWTQPKGPAHEVQLRYDYSPENMILISTAFSILAGLFGIAGFWIARNSPKLSTFWSTSTLSASTAAFVATFISIIVSSVKYESLANSTCKWSEGRFSNPQLTCTRELVACELINFLTDTNWADNRRVCRETKGARVILVPLTVLTFVLVALYALRIHMLKTVKSVDDSAEQRVERLQREE</sequence>
<dbReference type="EMBL" id="JAPEUY010000014">
    <property type="protein sequence ID" value="KAJ4366388.1"/>
    <property type="molecule type" value="Genomic_DNA"/>
</dbReference>
<evidence type="ECO:0000256" key="1">
    <source>
        <dbReference type="SAM" id="Phobius"/>
    </source>
</evidence>
<keyword evidence="1" id="KW-0812">Transmembrane</keyword>
<feature type="transmembrane region" description="Helical" evidence="1">
    <location>
        <begin position="111"/>
        <end position="130"/>
    </location>
</feature>